<protein>
    <recommendedName>
        <fullName evidence="8">Ribonuclease VapC</fullName>
        <shortName evidence="8">RNase VapC</shortName>
        <ecNumber evidence="8">3.1.-.-</ecNumber>
    </recommendedName>
    <alternativeName>
        <fullName evidence="8">Toxin VapC</fullName>
    </alternativeName>
</protein>
<name>W6K436_9MICO</name>
<evidence type="ECO:0000259" key="9">
    <source>
        <dbReference type="Pfam" id="PF01850"/>
    </source>
</evidence>
<dbReference type="GO" id="GO:0090729">
    <property type="term" value="F:toxin activity"/>
    <property type="evidence" value="ECO:0007669"/>
    <property type="project" value="UniProtKB-KW"/>
</dbReference>
<dbReference type="PANTHER" id="PTHR33653:SF1">
    <property type="entry name" value="RIBONUCLEASE VAPC2"/>
    <property type="match status" value="1"/>
</dbReference>
<sequence length="135" mass="14503">MARLILDTGVLIAGVRGRLDLGALADADDVAIPAIAVAEYLAGVFLDPPSDRASAQRAFLADVLAVVPVKGYDIDIAEQHAWLLAHTHRTGTRRGTHDLIVAATARATDRIVLTTDERARFADLPEVRVRLASRT</sequence>
<dbReference type="Gene3D" id="3.40.50.1010">
    <property type="entry name" value="5'-nuclease"/>
    <property type="match status" value="1"/>
</dbReference>
<dbReference type="InterPro" id="IPR022907">
    <property type="entry name" value="VapC_family"/>
</dbReference>
<dbReference type="EC" id="3.1.-.-" evidence="8"/>
<evidence type="ECO:0000256" key="5">
    <source>
        <dbReference type="ARBA" id="ARBA00022801"/>
    </source>
</evidence>
<dbReference type="InterPro" id="IPR050556">
    <property type="entry name" value="Type_II_TA_system_RNase"/>
</dbReference>
<proteinExistence type="inferred from homology"/>
<dbReference type="PANTHER" id="PTHR33653">
    <property type="entry name" value="RIBONUCLEASE VAPC2"/>
    <property type="match status" value="1"/>
</dbReference>
<keyword evidence="3 8" id="KW-0540">Nuclease</keyword>
<dbReference type="RefSeq" id="WP_048699711.1">
    <property type="nucleotide sequence ID" value="NZ_HG764815.1"/>
</dbReference>
<evidence type="ECO:0000256" key="6">
    <source>
        <dbReference type="ARBA" id="ARBA00022842"/>
    </source>
</evidence>
<evidence type="ECO:0000256" key="4">
    <source>
        <dbReference type="ARBA" id="ARBA00022723"/>
    </source>
</evidence>
<organism evidence="10 11">
    <name type="scientific">Nostocoides australiense Ben110</name>
    <dbReference type="NCBI Taxonomy" id="1193182"/>
    <lineage>
        <taxon>Bacteria</taxon>
        <taxon>Bacillati</taxon>
        <taxon>Actinomycetota</taxon>
        <taxon>Actinomycetes</taxon>
        <taxon>Micrococcales</taxon>
        <taxon>Intrasporangiaceae</taxon>
        <taxon>Nostocoides</taxon>
    </lineage>
</organism>
<comment type="cofactor">
    <cofactor evidence="1 8">
        <name>Mg(2+)</name>
        <dbReference type="ChEBI" id="CHEBI:18420"/>
    </cofactor>
</comment>
<dbReference type="AlphaFoldDB" id="W6K436"/>
<dbReference type="Pfam" id="PF01850">
    <property type="entry name" value="PIN"/>
    <property type="match status" value="1"/>
</dbReference>
<feature type="binding site" evidence="8">
    <location>
        <position position="7"/>
    </location>
    <ligand>
        <name>Mg(2+)</name>
        <dbReference type="ChEBI" id="CHEBI:18420"/>
    </ligand>
</feature>
<accession>W6K436</accession>
<dbReference type="EMBL" id="CAJA01000366">
    <property type="protein sequence ID" value="CCH74329.1"/>
    <property type="molecule type" value="Genomic_DNA"/>
</dbReference>
<evidence type="ECO:0000256" key="7">
    <source>
        <dbReference type="ARBA" id="ARBA00038093"/>
    </source>
</evidence>
<reference evidence="10 11" key="1">
    <citation type="journal article" date="2013" name="ISME J.">
        <title>A metabolic model for members of the genus Tetrasphaera involved in enhanced biological phosphorus removal.</title>
        <authorList>
            <person name="Kristiansen R."/>
            <person name="Nguyen H.T.T."/>
            <person name="Saunders A.M."/>
            <person name="Nielsen J.L."/>
            <person name="Wimmer R."/>
            <person name="Le V.Q."/>
            <person name="McIlroy S.J."/>
            <person name="Petrovski S."/>
            <person name="Seviour R.J."/>
            <person name="Calteau A."/>
            <person name="Nielsen K.L."/>
            <person name="Nielsen P.H."/>
        </authorList>
    </citation>
    <scope>NUCLEOTIDE SEQUENCE [LARGE SCALE GENOMIC DNA]</scope>
    <source>
        <strain evidence="10 11">Ben110</strain>
    </source>
</reference>
<feature type="binding site" evidence="8">
    <location>
        <position position="98"/>
    </location>
    <ligand>
        <name>Mg(2+)</name>
        <dbReference type="ChEBI" id="CHEBI:18420"/>
    </ligand>
</feature>
<dbReference type="InterPro" id="IPR002716">
    <property type="entry name" value="PIN_dom"/>
</dbReference>
<dbReference type="Proteomes" id="UP000035763">
    <property type="component" value="Unassembled WGS sequence"/>
</dbReference>
<keyword evidence="6 8" id="KW-0460">Magnesium</keyword>
<dbReference type="GO" id="GO:0016787">
    <property type="term" value="F:hydrolase activity"/>
    <property type="evidence" value="ECO:0007669"/>
    <property type="project" value="UniProtKB-KW"/>
</dbReference>
<evidence type="ECO:0000256" key="1">
    <source>
        <dbReference type="ARBA" id="ARBA00001946"/>
    </source>
</evidence>
<feature type="domain" description="PIN" evidence="9">
    <location>
        <begin position="5"/>
        <end position="123"/>
    </location>
</feature>
<dbReference type="GO" id="GO:0004540">
    <property type="term" value="F:RNA nuclease activity"/>
    <property type="evidence" value="ECO:0007669"/>
    <property type="project" value="InterPro"/>
</dbReference>
<dbReference type="STRING" id="1193182.BN11_4280005"/>
<dbReference type="HAMAP" id="MF_00265">
    <property type="entry name" value="VapC_Nob1"/>
    <property type="match status" value="1"/>
</dbReference>
<evidence type="ECO:0000256" key="3">
    <source>
        <dbReference type="ARBA" id="ARBA00022722"/>
    </source>
</evidence>
<evidence type="ECO:0000256" key="2">
    <source>
        <dbReference type="ARBA" id="ARBA00022649"/>
    </source>
</evidence>
<dbReference type="GO" id="GO:0000287">
    <property type="term" value="F:magnesium ion binding"/>
    <property type="evidence" value="ECO:0007669"/>
    <property type="project" value="UniProtKB-UniRule"/>
</dbReference>
<keyword evidence="8" id="KW-0800">Toxin</keyword>
<comment type="similarity">
    <text evidence="7 8">Belongs to the PINc/VapC protein family.</text>
</comment>
<evidence type="ECO:0000313" key="10">
    <source>
        <dbReference type="EMBL" id="CCH74329.1"/>
    </source>
</evidence>
<keyword evidence="4 8" id="KW-0479">Metal-binding</keyword>
<gene>
    <name evidence="8" type="primary">vapC</name>
    <name evidence="10" type="ORF">BN11_4280005</name>
</gene>
<keyword evidence="5 8" id="KW-0378">Hydrolase</keyword>
<keyword evidence="11" id="KW-1185">Reference proteome</keyword>
<dbReference type="InterPro" id="IPR029060">
    <property type="entry name" value="PIN-like_dom_sf"/>
</dbReference>
<keyword evidence="2 8" id="KW-1277">Toxin-antitoxin system</keyword>
<dbReference type="SUPFAM" id="SSF88723">
    <property type="entry name" value="PIN domain-like"/>
    <property type="match status" value="1"/>
</dbReference>
<comment type="caution">
    <text evidence="10">The sequence shown here is derived from an EMBL/GenBank/DDBJ whole genome shotgun (WGS) entry which is preliminary data.</text>
</comment>
<dbReference type="OrthoDB" id="4213664at2"/>
<evidence type="ECO:0000313" key="11">
    <source>
        <dbReference type="Proteomes" id="UP000035763"/>
    </source>
</evidence>
<comment type="function">
    <text evidence="8">Toxic component of a toxin-antitoxin (TA) system. An RNase.</text>
</comment>
<evidence type="ECO:0000256" key="8">
    <source>
        <dbReference type="HAMAP-Rule" id="MF_00265"/>
    </source>
</evidence>